<dbReference type="Proteomes" id="UP000178091">
    <property type="component" value="Unassembled WGS sequence"/>
</dbReference>
<organism evidence="2 3">
    <name type="scientific">Candidatus Adlerbacteria bacterium RIFCSPHIGHO2_12_FULL_53_18</name>
    <dbReference type="NCBI Taxonomy" id="1797242"/>
    <lineage>
        <taxon>Bacteria</taxon>
        <taxon>Candidatus Adleribacteriota</taxon>
    </lineage>
</organism>
<evidence type="ECO:0000259" key="1">
    <source>
        <dbReference type="Pfam" id="PF10648"/>
    </source>
</evidence>
<accession>A0A1F4XVH9</accession>
<dbReference type="EMBL" id="MEWW01000004">
    <property type="protein sequence ID" value="OGC85093.1"/>
    <property type="molecule type" value="Genomic_DNA"/>
</dbReference>
<proteinExistence type="predicted"/>
<dbReference type="InterPro" id="IPR018911">
    <property type="entry name" value="Gmad2_Ig-like_dom"/>
</dbReference>
<reference evidence="2 3" key="1">
    <citation type="journal article" date="2016" name="Nat. Commun.">
        <title>Thousands of microbial genomes shed light on interconnected biogeochemical processes in an aquifer system.</title>
        <authorList>
            <person name="Anantharaman K."/>
            <person name="Brown C.T."/>
            <person name="Hug L.A."/>
            <person name="Sharon I."/>
            <person name="Castelle C.J."/>
            <person name="Probst A.J."/>
            <person name="Thomas B.C."/>
            <person name="Singh A."/>
            <person name="Wilkins M.J."/>
            <person name="Karaoz U."/>
            <person name="Brodie E.L."/>
            <person name="Williams K.H."/>
            <person name="Hubbard S.S."/>
            <person name="Banfield J.F."/>
        </authorList>
    </citation>
    <scope>NUCLEOTIDE SEQUENCE [LARGE SCALE GENOMIC DNA]</scope>
</reference>
<evidence type="ECO:0000313" key="3">
    <source>
        <dbReference type="Proteomes" id="UP000178091"/>
    </source>
</evidence>
<name>A0A1F4XVH9_9BACT</name>
<dbReference type="AlphaFoldDB" id="A0A1F4XVH9"/>
<gene>
    <name evidence="2" type="ORF">A3F55_03085</name>
</gene>
<protein>
    <recommendedName>
        <fullName evidence="1">Bacterial spore germination immunoglobulin-like domain-containing protein</fullName>
    </recommendedName>
</protein>
<feature type="domain" description="Bacterial spore germination immunoglobulin-like" evidence="1">
    <location>
        <begin position="80"/>
        <end position="164"/>
    </location>
</feature>
<evidence type="ECO:0000313" key="2">
    <source>
        <dbReference type="EMBL" id="OGC85093.1"/>
    </source>
</evidence>
<comment type="caution">
    <text evidence="2">The sequence shown here is derived from an EMBL/GenBank/DDBJ whole genome shotgun (WGS) entry which is preliminary data.</text>
</comment>
<sequence>MNKLTVIIGLSVIAIAVAVILLLVPPQEAIAPTQNEPTSFLECAEMGYPVAESYPRQCSTPSGLHFVEDIGNALDKIDLIQATYPQPNDIISSPLIIMGEARGNWYFEASFPVEVQDSSGNVIGQGYAQAQGEWMTTDFVPFESIEITFPAQPAGSVGNVILRKDNPSGLPENDDQLEIPVIF</sequence>
<dbReference type="Pfam" id="PF10648">
    <property type="entry name" value="Gmad2"/>
    <property type="match status" value="1"/>
</dbReference>